<name>A0ACA9RU95_9GLOM</name>
<comment type="caution">
    <text evidence="1">The sequence shown here is derived from an EMBL/GenBank/DDBJ whole genome shotgun (WGS) entry which is preliminary data.</text>
</comment>
<reference evidence="1" key="1">
    <citation type="submission" date="2021-06" db="EMBL/GenBank/DDBJ databases">
        <authorList>
            <person name="Kallberg Y."/>
            <person name="Tangrot J."/>
            <person name="Rosling A."/>
        </authorList>
    </citation>
    <scope>NUCLEOTIDE SEQUENCE</scope>
    <source>
        <strain evidence="1">MA461A</strain>
    </source>
</reference>
<evidence type="ECO:0000313" key="2">
    <source>
        <dbReference type="Proteomes" id="UP000789920"/>
    </source>
</evidence>
<accession>A0ACA9RU95</accession>
<dbReference type="Proteomes" id="UP000789920">
    <property type="component" value="Unassembled WGS sequence"/>
</dbReference>
<protein>
    <submittedName>
        <fullName evidence="1">12170_t:CDS:1</fullName>
    </submittedName>
</protein>
<sequence length="79" mass="9361">KEKNIYIKQIKGLNEEKKSLMSSVNNIENKNYKLEEAISALKSRIKVLAKDKKTLKQQVNQLDQENKDIKRFEHEQNMD</sequence>
<evidence type="ECO:0000313" key="1">
    <source>
        <dbReference type="EMBL" id="CAG8811528.1"/>
    </source>
</evidence>
<feature type="non-terminal residue" evidence="1">
    <location>
        <position position="1"/>
    </location>
</feature>
<gene>
    <name evidence="1" type="ORF">RPERSI_LOCUS23327</name>
</gene>
<keyword evidence="2" id="KW-1185">Reference proteome</keyword>
<dbReference type="EMBL" id="CAJVQC010072491">
    <property type="protein sequence ID" value="CAG8811528.1"/>
    <property type="molecule type" value="Genomic_DNA"/>
</dbReference>
<feature type="non-terminal residue" evidence="1">
    <location>
        <position position="79"/>
    </location>
</feature>
<proteinExistence type="predicted"/>
<organism evidence="1 2">
    <name type="scientific">Racocetra persica</name>
    <dbReference type="NCBI Taxonomy" id="160502"/>
    <lineage>
        <taxon>Eukaryota</taxon>
        <taxon>Fungi</taxon>
        <taxon>Fungi incertae sedis</taxon>
        <taxon>Mucoromycota</taxon>
        <taxon>Glomeromycotina</taxon>
        <taxon>Glomeromycetes</taxon>
        <taxon>Diversisporales</taxon>
        <taxon>Gigasporaceae</taxon>
        <taxon>Racocetra</taxon>
    </lineage>
</organism>